<name>A0A7Y9WDI5_9BURK</name>
<evidence type="ECO:0000313" key="3">
    <source>
        <dbReference type="Proteomes" id="UP000572540"/>
    </source>
</evidence>
<sequence>MAAKKASRKPAAKRDHGNGGGKPGAKTK</sequence>
<comment type="caution">
    <text evidence="2">The sequence shown here is derived from an EMBL/GenBank/DDBJ whole genome shotgun (WGS) entry which is preliminary data.</text>
</comment>
<evidence type="ECO:0000256" key="1">
    <source>
        <dbReference type="SAM" id="MobiDB-lite"/>
    </source>
</evidence>
<organism evidence="2 3">
    <name type="scientific">Paraburkholderia bryophila</name>
    <dbReference type="NCBI Taxonomy" id="420952"/>
    <lineage>
        <taxon>Bacteria</taxon>
        <taxon>Pseudomonadati</taxon>
        <taxon>Pseudomonadota</taxon>
        <taxon>Betaproteobacteria</taxon>
        <taxon>Burkholderiales</taxon>
        <taxon>Burkholderiaceae</taxon>
        <taxon>Paraburkholderia</taxon>
    </lineage>
</organism>
<proteinExistence type="predicted"/>
<reference evidence="2 3" key="1">
    <citation type="submission" date="2020-07" db="EMBL/GenBank/DDBJ databases">
        <title>Exploring microbial biodiversity for novel pathways involved in the catabolism of aromatic compounds derived from lignin.</title>
        <authorList>
            <person name="Elkins J."/>
        </authorList>
    </citation>
    <scope>NUCLEOTIDE SEQUENCE [LARGE SCALE GENOMIC DNA]</scope>
    <source>
        <strain evidence="2 3">H2C3B</strain>
    </source>
</reference>
<dbReference type="Proteomes" id="UP000572540">
    <property type="component" value="Unassembled WGS sequence"/>
</dbReference>
<accession>A0A7Y9WDI5</accession>
<dbReference type="EMBL" id="JACCAU010000001">
    <property type="protein sequence ID" value="NYH18869.1"/>
    <property type="molecule type" value="Genomic_DNA"/>
</dbReference>
<feature type="region of interest" description="Disordered" evidence="1">
    <location>
        <begin position="1"/>
        <end position="28"/>
    </location>
</feature>
<dbReference type="AlphaFoldDB" id="A0A7Y9WDI5"/>
<feature type="compositionally biased region" description="Gly residues" evidence="1">
    <location>
        <begin position="18"/>
        <end position="28"/>
    </location>
</feature>
<protein>
    <submittedName>
        <fullName evidence="2">Uncharacterized protein</fullName>
    </submittedName>
</protein>
<feature type="compositionally biased region" description="Basic residues" evidence="1">
    <location>
        <begin position="1"/>
        <end position="11"/>
    </location>
</feature>
<gene>
    <name evidence="2" type="ORF">GGD41_006097</name>
</gene>
<evidence type="ECO:0000313" key="2">
    <source>
        <dbReference type="EMBL" id="NYH18869.1"/>
    </source>
</evidence>